<protein>
    <recommendedName>
        <fullName evidence="3">SSU ribosomal protein S2p (SAe)</fullName>
    </recommendedName>
</protein>
<sequence length="323" mass="34456">MAHGFINEKTTHYPSLKSQLLIQGGSHALTKFDTINSHLRRSIVTPGQLVIVPDDTTASCTFEEAWLMTRAREIDLALSLEPRAGVEILNNYDLLQGLLGYSSIGIGSTTAAWGRHLSGVEDTLKDIEKLHQQHLKGGVSARAEFIAKRQALFQKLDTQLQGVGHYGTSLRHNKSIKKMLGISTQRYLHRQEIDGYAQRINKIASTSRFLSKGGFVGMALDVGAAGLAIQEACSTGREEQCRKASYVEGGKVAAGITGSHFGGKVGAYGGRIVCAVGLGVVSGGWGALSCGIIGGAVGGYVGGTWAGKFGESMGDLMYRWEGL</sequence>
<evidence type="ECO:0000313" key="2">
    <source>
        <dbReference type="Proteomes" id="UP000582981"/>
    </source>
</evidence>
<evidence type="ECO:0008006" key="3">
    <source>
        <dbReference type="Google" id="ProtNLM"/>
    </source>
</evidence>
<organism evidence="1 2">
    <name type="scientific">Pseudomonas gingeri</name>
    <dbReference type="NCBI Taxonomy" id="117681"/>
    <lineage>
        <taxon>Bacteria</taxon>
        <taxon>Pseudomonadati</taxon>
        <taxon>Pseudomonadota</taxon>
        <taxon>Gammaproteobacteria</taxon>
        <taxon>Pseudomonadales</taxon>
        <taxon>Pseudomonadaceae</taxon>
        <taxon>Pseudomonas</taxon>
    </lineage>
</organism>
<dbReference type="EMBL" id="JACAPU010000025">
    <property type="protein sequence ID" value="NWB49220.1"/>
    <property type="molecule type" value="Genomic_DNA"/>
</dbReference>
<reference evidence="1 2" key="1">
    <citation type="submission" date="2020-04" db="EMBL/GenBank/DDBJ databases">
        <title>Molecular characterization of pseudomonads from Agaricus bisporus reveal novel blotch 2 pathogens in Western Europe.</title>
        <authorList>
            <person name="Taparia T."/>
            <person name="Krijger M."/>
            <person name="Haynes E."/>
            <person name="Elpinstone J.G."/>
            <person name="Noble R."/>
            <person name="Van Der Wolf J."/>
        </authorList>
    </citation>
    <scope>NUCLEOTIDE SEQUENCE [LARGE SCALE GENOMIC DNA]</scope>
    <source>
        <strain evidence="1 2">F1001</strain>
    </source>
</reference>
<proteinExistence type="predicted"/>
<gene>
    <name evidence="1" type="ORF">HX829_22285</name>
</gene>
<name>A0A7Y7WGU6_9PSED</name>
<dbReference type="AlphaFoldDB" id="A0A7Y7WGU6"/>
<accession>A0A7Y7WGU6</accession>
<dbReference type="RefSeq" id="WP_100941389.1">
    <property type="nucleotide sequence ID" value="NZ_JACAPU010000025.1"/>
</dbReference>
<dbReference type="Proteomes" id="UP000582981">
    <property type="component" value="Unassembled WGS sequence"/>
</dbReference>
<comment type="caution">
    <text evidence="1">The sequence shown here is derived from an EMBL/GenBank/DDBJ whole genome shotgun (WGS) entry which is preliminary data.</text>
</comment>
<evidence type="ECO:0000313" key="1">
    <source>
        <dbReference type="EMBL" id="NWB49220.1"/>
    </source>
</evidence>